<organism evidence="7 8">
    <name type="scientific">Synchytrium endobioticum</name>
    <dbReference type="NCBI Taxonomy" id="286115"/>
    <lineage>
        <taxon>Eukaryota</taxon>
        <taxon>Fungi</taxon>
        <taxon>Fungi incertae sedis</taxon>
        <taxon>Chytridiomycota</taxon>
        <taxon>Chytridiomycota incertae sedis</taxon>
        <taxon>Chytridiomycetes</taxon>
        <taxon>Synchytriales</taxon>
        <taxon>Synchytriaceae</taxon>
        <taxon>Synchytrium</taxon>
    </lineage>
</organism>
<dbReference type="PROSITE" id="PS01269">
    <property type="entry name" value="UPF0025"/>
    <property type="match status" value="1"/>
</dbReference>
<proteinExistence type="inferred from homology"/>
<name>A0A507CWH6_9FUNG</name>
<dbReference type="Pfam" id="PF12850">
    <property type="entry name" value="Metallophos_2"/>
    <property type="match status" value="1"/>
</dbReference>
<dbReference type="PANTHER" id="PTHR11124">
    <property type="entry name" value="VACUOLAR SORTING PROTEIN VPS29"/>
    <property type="match status" value="1"/>
</dbReference>
<dbReference type="GO" id="GO:0046872">
    <property type="term" value="F:metal ion binding"/>
    <property type="evidence" value="ECO:0007669"/>
    <property type="project" value="UniProtKB-KW"/>
</dbReference>
<dbReference type="InterPro" id="IPR020935">
    <property type="entry name" value="PdiEstase_YfcE_CS"/>
</dbReference>
<evidence type="ECO:0000259" key="6">
    <source>
        <dbReference type="Pfam" id="PF12850"/>
    </source>
</evidence>
<dbReference type="OrthoDB" id="10258130at2759"/>
<dbReference type="Proteomes" id="UP000320475">
    <property type="component" value="Unassembled WGS sequence"/>
</dbReference>
<dbReference type="InterPro" id="IPR029052">
    <property type="entry name" value="Metallo-depent_PP-like"/>
</dbReference>
<dbReference type="SUPFAM" id="SSF56300">
    <property type="entry name" value="Metallo-dependent phosphatases"/>
    <property type="match status" value="1"/>
</dbReference>
<comment type="similarity">
    <text evidence="1 5">Belongs to the VPS29 family.</text>
</comment>
<evidence type="ECO:0000256" key="5">
    <source>
        <dbReference type="RuleBase" id="RU362040"/>
    </source>
</evidence>
<protein>
    <recommendedName>
        <fullName evidence="2 5">Vacuolar protein sorting-associated protein 29</fullName>
    </recommendedName>
</protein>
<reference evidence="7 8" key="1">
    <citation type="journal article" date="2019" name="Sci. Rep.">
        <title>Comparative genomics of chytrid fungi reveal insights into the obligate biotrophic and pathogenic lifestyle of Synchytrium endobioticum.</title>
        <authorList>
            <person name="van de Vossenberg B.T.L.H."/>
            <person name="Warris S."/>
            <person name="Nguyen H.D.T."/>
            <person name="van Gent-Pelzer M.P.E."/>
            <person name="Joly D.L."/>
            <person name="van de Geest H.C."/>
            <person name="Bonants P.J.M."/>
            <person name="Smith D.S."/>
            <person name="Levesque C.A."/>
            <person name="van der Lee T.A.J."/>
        </authorList>
    </citation>
    <scope>NUCLEOTIDE SEQUENCE [LARGE SCALE GENOMIC DNA]</scope>
    <source>
        <strain evidence="7 8">LEV6574</strain>
    </source>
</reference>
<dbReference type="InterPro" id="IPR024654">
    <property type="entry name" value="Calcineurin-like_PHP_lpxH"/>
</dbReference>
<sequence length="149" mass="16176">MSNRETLDYLRTVASDVTCVRGDTDEYLPAPPSHKILTQGSLRIGCIHGHQILPWGGHPAALAATARQLDVDVLITGHTHKFAAFEMDGRFYINPGSATGAFTSDAVAAGPVVPSFVLMDVQGASFVLYVYKLIDNEVKVEKLDYAKRT</sequence>
<accession>A0A507CWH6</accession>
<dbReference type="InterPro" id="IPR000979">
    <property type="entry name" value="Phosphodiesterase_MJ0936/Vps29"/>
</dbReference>
<gene>
    <name evidence="7" type="ORF">SeLEV6574_g05087</name>
</gene>
<evidence type="ECO:0000256" key="2">
    <source>
        <dbReference type="ARBA" id="ARBA00017767"/>
    </source>
</evidence>
<dbReference type="NCBIfam" id="TIGR00040">
    <property type="entry name" value="yfcE"/>
    <property type="match status" value="1"/>
</dbReference>
<dbReference type="Gene3D" id="3.60.21.10">
    <property type="match status" value="1"/>
</dbReference>
<feature type="domain" description="Calcineurin-like phosphoesterase" evidence="6">
    <location>
        <begin position="3"/>
        <end position="106"/>
    </location>
</feature>
<comment type="caution">
    <text evidence="7">The sequence shown here is derived from an EMBL/GenBank/DDBJ whole genome shotgun (WGS) entry which is preliminary data.</text>
</comment>
<dbReference type="AlphaFoldDB" id="A0A507CWH6"/>
<keyword evidence="4" id="KW-0378">Hydrolase</keyword>
<evidence type="ECO:0000256" key="3">
    <source>
        <dbReference type="ARBA" id="ARBA00022723"/>
    </source>
</evidence>
<dbReference type="EMBL" id="QEAM01000225">
    <property type="protein sequence ID" value="TPX43401.1"/>
    <property type="molecule type" value="Genomic_DNA"/>
</dbReference>
<dbReference type="GO" id="GO:0016787">
    <property type="term" value="F:hydrolase activity"/>
    <property type="evidence" value="ECO:0007669"/>
    <property type="project" value="UniProtKB-KW"/>
</dbReference>
<keyword evidence="3" id="KW-0479">Metal-binding</keyword>
<evidence type="ECO:0000313" key="7">
    <source>
        <dbReference type="EMBL" id="TPX43401.1"/>
    </source>
</evidence>
<evidence type="ECO:0000256" key="1">
    <source>
        <dbReference type="ARBA" id="ARBA00005945"/>
    </source>
</evidence>
<evidence type="ECO:0000256" key="4">
    <source>
        <dbReference type="ARBA" id="ARBA00022801"/>
    </source>
</evidence>
<evidence type="ECO:0000313" key="8">
    <source>
        <dbReference type="Proteomes" id="UP000320475"/>
    </source>
</evidence>